<evidence type="ECO:0000313" key="3">
    <source>
        <dbReference type="Proteomes" id="UP000823775"/>
    </source>
</evidence>
<reference evidence="2 3" key="1">
    <citation type="journal article" date="2021" name="BMC Genomics">
        <title>Datura genome reveals duplications of psychoactive alkaloid biosynthetic genes and high mutation rate following tissue culture.</title>
        <authorList>
            <person name="Rajewski A."/>
            <person name="Carter-House D."/>
            <person name="Stajich J."/>
            <person name="Litt A."/>
        </authorList>
    </citation>
    <scope>NUCLEOTIDE SEQUENCE [LARGE SCALE GENOMIC DNA]</scope>
    <source>
        <strain evidence="2">AR-01</strain>
    </source>
</reference>
<name>A0ABS8TBK5_DATST</name>
<dbReference type="Proteomes" id="UP000823775">
    <property type="component" value="Unassembled WGS sequence"/>
</dbReference>
<organism evidence="2 3">
    <name type="scientific">Datura stramonium</name>
    <name type="common">Jimsonweed</name>
    <name type="synonym">Common thornapple</name>
    <dbReference type="NCBI Taxonomy" id="4076"/>
    <lineage>
        <taxon>Eukaryota</taxon>
        <taxon>Viridiplantae</taxon>
        <taxon>Streptophyta</taxon>
        <taxon>Embryophyta</taxon>
        <taxon>Tracheophyta</taxon>
        <taxon>Spermatophyta</taxon>
        <taxon>Magnoliopsida</taxon>
        <taxon>eudicotyledons</taxon>
        <taxon>Gunneridae</taxon>
        <taxon>Pentapetalae</taxon>
        <taxon>asterids</taxon>
        <taxon>lamiids</taxon>
        <taxon>Solanales</taxon>
        <taxon>Solanaceae</taxon>
        <taxon>Solanoideae</taxon>
        <taxon>Datureae</taxon>
        <taxon>Datura</taxon>
    </lineage>
</organism>
<evidence type="ECO:0000313" key="2">
    <source>
        <dbReference type="EMBL" id="MCD7468817.1"/>
    </source>
</evidence>
<accession>A0ABS8TBK5</accession>
<feature type="region of interest" description="Disordered" evidence="1">
    <location>
        <begin position="56"/>
        <end position="77"/>
    </location>
</feature>
<sequence length="77" mass="8982">MLSTLIFHRRGLDKPLSPLTPSKLTELYMEQQTQTDLQQLWTCSLLGLLDSIIPQEETQNHEKEEEEKSKVVIQVHH</sequence>
<gene>
    <name evidence="2" type="ORF">HAX54_007315</name>
</gene>
<comment type="caution">
    <text evidence="2">The sequence shown here is derived from an EMBL/GenBank/DDBJ whole genome shotgun (WGS) entry which is preliminary data.</text>
</comment>
<proteinExistence type="predicted"/>
<evidence type="ECO:0000256" key="1">
    <source>
        <dbReference type="SAM" id="MobiDB-lite"/>
    </source>
</evidence>
<protein>
    <submittedName>
        <fullName evidence="2">Uncharacterized protein</fullName>
    </submittedName>
</protein>
<feature type="compositionally biased region" description="Basic and acidic residues" evidence="1">
    <location>
        <begin position="58"/>
        <end position="70"/>
    </location>
</feature>
<dbReference type="EMBL" id="JACEIK010001376">
    <property type="protein sequence ID" value="MCD7468817.1"/>
    <property type="molecule type" value="Genomic_DNA"/>
</dbReference>
<keyword evidence="3" id="KW-1185">Reference proteome</keyword>